<dbReference type="SUPFAM" id="SSF55961">
    <property type="entry name" value="Bet v1-like"/>
    <property type="match status" value="1"/>
</dbReference>
<gene>
    <name evidence="1" type="ORF">CE91St55_44450</name>
</gene>
<dbReference type="RefSeq" id="WP_006775187.1">
    <property type="nucleotide sequence ID" value="NZ_BQNJ01000002.1"/>
</dbReference>
<protein>
    <submittedName>
        <fullName evidence="1">Polyketide cyclase</fullName>
    </submittedName>
</protein>
<reference evidence="1" key="1">
    <citation type="submission" date="2022-01" db="EMBL/GenBank/DDBJ databases">
        <title>Novel bile acid biosynthetic pathways are enriched in the microbiome of centenarians.</title>
        <authorList>
            <person name="Sato Y."/>
            <person name="Atarashi K."/>
            <person name="Plichta R.D."/>
            <person name="Arai Y."/>
            <person name="Sasajima S."/>
            <person name="Kearney M.S."/>
            <person name="Suda W."/>
            <person name="Takeshita K."/>
            <person name="Sasaki T."/>
            <person name="Okamoto S."/>
            <person name="Skelly N.A."/>
            <person name="Okamura Y."/>
            <person name="Vlamakis H."/>
            <person name="Li Y."/>
            <person name="Tanoue T."/>
            <person name="Takei H."/>
            <person name="Nittono H."/>
            <person name="Narushima S."/>
            <person name="Irie J."/>
            <person name="Itoh H."/>
            <person name="Moriya K."/>
            <person name="Sugiura Y."/>
            <person name="Suematsu M."/>
            <person name="Moritoki N."/>
            <person name="Shibata S."/>
            <person name="Littman R.D."/>
            <person name="Fischbach A.M."/>
            <person name="Uwamino Y."/>
            <person name="Inoue T."/>
            <person name="Honda A."/>
            <person name="Hattori M."/>
            <person name="Murai T."/>
            <person name="Xavier J.R."/>
            <person name="Hirose N."/>
            <person name="Honda K."/>
        </authorList>
    </citation>
    <scope>NUCLEOTIDE SEQUENCE</scope>
    <source>
        <strain evidence="1">CE91-St55</strain>
    </source>
</reference>
<proteinExistence type="predicted"/>
<dbReference type="AlphaFoldDB" id="A0A413WY55"/>
<organism evidence="1 2">
    <name type="scientific">Hungatella hathewayi</name>
    <dbReference type="NCBI Taxonomy" id="154046"/>
    <lineage>
        <taxon>Bacteria</taxon>
        <taxon>Bacillati</taxon>
        <taxon>Bacillota</taxon>
        <taxon>Clostridia</taxon>
        <taxon>Lachnospirales</taxon>
        <taxon>Lachnospiraceae</taxon>
        <taxon>Hungatella</taxon>
    </lineage>
</organism>
<dbReference type="InterPro" id="IPR023393">
    <property type="entry name" value="START-like_dom_sf"/>
</dbReference>
<evidence type="ECO:0000313" key="1">
    <source>
        <dbReference type="EMBL" id="GKH02464.1"/>
    </source>
</evidence>
<evidence type="ECO:0000313" key="2">
    <source>
        <dbReference type="Proteomes" id="UP001055091"/>
    </source>
</evidence>
<name>A0A413WY55_9FIRM</name>
<dbReference type="Gene3D" id="3.30.530.20">
    <property type="match status" value="1"/>
</dbReference>
<dbReference type="Proteomes" id="UP001055091">
    <property type="component" value="Unassembled WGS sequence"/>
</dbReference>
<dbReference type="InterPro" id="IPR019587">
    <property type="entry name" value="Polyketide_cyclase/dehydratase"/>
</dbReference>
<dbReference type="Pfam" id="PF10604">
    <property type="entry name" value="Polyketide_cyc2"/>
    <property type="match status" value="1"/>
</dbReference>
<dbReference type="EMBL" id="BQNJ01000002">
    <property type="protein sequence ID" value="GKH02464.1"/>
    <property type="molecule type" value="Genomic_DNA"/>
</dbReference>
<sequence>MTESNKKVILKSRIEQIWDVVTDLNDYSWRSDLQKIDILEPGRKFVEYTKEGYPTTFVITRFEPPHRYEFTMENGNMTGTWAGVFRQTEKGCEANFTERVDVKKWFMKPFVPGFLKKQQEQYFQDLKAALGE</sequence>
<accession>A0A413WY55</accession>
<comment type="caution">
    <text evidence="1">The sequence shown here is derived from an EMBL/GenBank/DDBJ whole genome shotgun (WGS) entry which is preliminary data.</text>
</comment>
<dbReference type="GeneID" id="93148549"/>